<proteinExistence type="predicted"/>
<evidence type="ECO:0000313" key="1">
    <source>
        <dbReference type="EMBL" id="QFZ83922.1"/>
    </source>
</evidence>
<dbReference type="AlphaFoldDB" id="A0A5Q0M649"/>
<accession>A0A5Q0M649</accession>
<protein>
    <submittedName>
        <fullName evidence="1">Uncharacterized protein</fullName>
    </submittedName>
</protein>
<reference evidence="1 2" key="1">
    <citation type="submission" date="2019-10" db="EMBL/GenBank/DDBJ databases">
        <title>Complete genome sequence of Variovorax paradoxus 5C-2.</title>
        <authorList>
            <person name="Gogoleva N.E."/>
            <person name="Balkin A.S."/>
        </authorList>
    </citation>
    <scope>NUCLEOTIDE SEQUENCE [LARGE SCALE GENOMIC DNA]</scope>
    <source>
        <strain evidence="1 2">5C-2</strain>
    </source>
</reference>
<sequence length="70" mass="7427">MPQKQPMSDAELAAFEASQDFDALLAQSAREMGDGATCKVDMPVVAVHEKAGLSLEALAAMDLDHKPDVL</sequence>
<gene>
    <name evidence="1" type="ORF">GFK26_14730</name>
</gene>
<evidence type="ECO:0000313" key="2">
    <source>
        <dbReference type="Proteomes" id="UP000326780"/>
    </source>
</evidence>
<name>A0A5Q0M649_VARPD</name>
<dbReference type="EMBL" id="CP045644">
    <property type="protein sequence ID" value="QFZ83922.1"/>
    <property type="molecule type" value="Genomic_DNA"/>
</dbReference>
<dbReference type="Proteomes" id="UP000326780">
    <property type="component" value="Chromosome"/>
</dbReference>
<organism evidence="1 2">
    <name type="scientific">Variovorax paradoxus</name>
    <dbReference type="NCBI Taxonomy" id="34073"/>
    <lineage>
        <taxon>Bacteria</taxon>
        <taxon>Pseudomonadati</taxon>
        <taxon>Pseudomonadota</taxon>
        <taxon>Betaproteobacteria</taxon>
        <taxon>Burkholderiales</taxon>
        <taxon>Comamonadaceae</taxon>
        <taxon>Variovorax</taxon>
    </lineage>
</organism>